<reference evidence="13" key="1">
    <citation type="submission" date="2016-01" db="EMBL/GenBank/DDBJ databases">
        <authorList>
            <person name="Mitreva M."/>
            <person name="Pepin K.H."/>
            <person name="Mihindukulasuriya K.A."/>
            <person name="Fulton R."/>
            <person name="Fronick C."/>
            <person name="O'Laughlin M."/>
            <person name="Miner T."/>
            <person name="Herter B."/>
            <person name="Rosa B.A."/>
            <person name="Cordes M."/>
            <person name="Tomlinson C."/>
            <person name="Wollam A."/>
            <person name="Palsikar V.B."/>
            <person name="Mardis E.R."/>
            <person name="Wilson R.K."/>
        </authorList>
    </citation>
    <scope>NUCLEOTIDE SEQUENCE [LARGE SCALE GENOMIC DNA]</scope>
    <source>
        <strain evidence="13">GED7749B</strain>
    </source>
</reference>
<dbReference type="Proteomes" id="UP000070376">
    <property type="component" value="Unassembled WGS sequence"/>
</dbReference>
<dbReference type="Pfam" id="PF21088">
    <property type="entry name" value="MS_channel_1st"/>
    <property type="match status" value="1"/>
</dbReference>
<organism evidence="12 13">
    <name type="scientific">Heyndrickxia coagulans</name>
    <name type="common">Weizmannia coagulans</name>
    <dbReference type="NCBI Taxonomy" id="1398"/>
    <lineage>
        <taxon>Bacteria</taxon>
        <taxon>Bacillati</taxon>
        <taxon>Bacillota</taxon>
        <taxon>Bacilli</taxon>
        <taxon>Bacillales</taxon>
        <taxon>Bacillaceae</taxon>
        <taxon>Heyndrickxia</taxon>
    </lineage>
</organism>
<dbReference type="GO" id="GO:0005886">
    <property type="term" value="C:plasma membrane"/>
    <property type="evidence" value="ECO:0007669"/>
    <property type="project" value="UniProtKB-SubCell"/>
</dbReference>
<dbReference type="PANTHER" id="PTHR30460">
    <property type="entry name" value="MODERATE CONDUCTANCE MECHANOSENSITIVE CHANNEL YBIO"/>
    <property type="match status" value="1"/>
</dbReference>
<dbReference type="InterPro" id="IPR049278">
    <property type="entry name" value="MS_channel_C"/>
</dbReference>
<keyword evidence="6 8" id="KW-0472">Membrane</keyword>
<dbReference type="InterPro" id="IPR045276">
    <property type="entry name" value="YbiO_bact"/>
</dbReference>
<dbReference type="InterPro" id="IPR011014">
    <property type="entry name" value="MscS_channel_TM-2"/>
</dbReference>
<dbReference type="FunFam" id="2.30.30.60:FF:000001">
    <property type="entry name" value="MscS Mechanosensitive ion channel"/>
    <property type="match status" value="1"/>
</dbReference>
<feature type="transmembrane region" description="Helical" evidence="8">
    <location>
        <begin position="71"/>
        <end position="95"/>
    </location>
</feature>
<feature type="domain" description="Mechanosensitive ion channel MscS" evidence="9">
    <location>
        <begin position="120"/>
        <end position="183"/>
    </location>
</feature>
<keyword evidence="3" id="KW-1003">Cell membrane</keyword>
<comment type="function">
    <text evidence="7">May play a role in resistance to osmotic downshock.</text>
</comment>
<gene>
    <name evidence="12" type="ORF">HMPREF3213_01306</name>
</gene>
<dbReference type="Pfam" id="PF00924">
    <property type="entry name" value="MS_channel_2nd"/>
    <property type="match status" value="1"/>
</dbReference>
<evidence type="ECO:0000259" key="11">
    <source>
        <dbReference type="Pfam" id="PF21088"/>
    </source>
</evidence>
<sequence>MGHFETYLKHLTSKWLNEDTWIGIGETVLKIIVVMLVASLVIKFGKKAIGKIFAVRAKAPLRFSERREATLLRLMVNTLTYLVWFVAIVTILSILGINVQGLLAGAGIVGLAVGFGAQSLVKDVISGFFIIFEDQFSVGDTVQVGKYEGVVEEIGLRTTKIKNWTGELYIIPNGNISEVTNLSIHNSVAVVDVRIPYEEDIDKAEAAIQEILVSFAGQHEEVVSEPELLGVQQLGTTDVTLRVVAETLPMAHWYIARVLKKEIKKALDENRIHAPYPKMVTYSRTEKEEALAGQFLKGDEHGR</sequence>
<evidence type="ECO:0000256" key="7">
    <source>
        <dbReference type="ARBA" id="ARBA00059688"/>
    </source>
</evidence>
<comment type="subcellular location">
    <subcellularLocation>
        <location evidence="1">Cell membrane</location>
        <topology evidence="1">Multi-pass membrane protein</topology>
    </subcellularLocation>
</comment>
<dbReference type="Gene3D" id="2.30.30.60">
    <property type="match status" value="1"/>
</dbReference>
<feature type="domain" description="Mechanosensitive ion channel MscS C-terminal" evidence="10">
    <location>
        <begin position="190"/>
        <end position="273"/>
    </location>
</feature>
<protein>
    <submittedName>
        <fullName evidence="12">Transporter, small conductance mechanosensitive ion channel MscS family protein</fullName>
    </submittedName>
</protein>
<dbReference type="InterPro" id="IPR023408">
    <property type="entry name" value="MscS_beta-dom_sf"/>
</dbReference>
<comment type="caution">
    <text evidence="12">The sequence shown here is derived from an EMBL/GenBank/DDBJ whole genome shotgun (WGS) entry which is preliminary data.</text>
</comment>
<feature type="domain" description="Mechanosensitive ion channel transmembrane helices 2/3" evidence="11">
    <location>
        <begin position="78"/>
        <end position="118"/>
    </location>
</feature>
<dbReference type="FunFam" id="1.10.287.1260:FF:000005">
    <property type="entry name" value="Mechanosensitive ion channel family protein"/>
    <property type="match status" value="1"/>
</dbReference>
<evidence type="ECO:0000259" key="9">
    <source>
        <dbReference type="Pfam" id="PF00924"/>
    </source>
</evidence>
<evidence type="ECO:0000259" key="10">
    <source>
        <dbReference type="Pfam" id="PF21082"/>
    </source>
</evidence>
<dbReference type="InterPro" id="IPR010920">
    <property type="entry name" value="LSM_dom_sf"/>
</dbReference>
<evidence type="ECO:0000256" key="4">
    <source>
        <dbReference type="ARBA" id="ARBA00022692"/>
    </source>
</evidence>
<proteinExistence type="inferred from homology"/>
<dbReference type="InterPro" id="IPR006685">
    <property type="entry name" value="MscS_channel_2nd"/>
</dbReference>
<dbReference type="GO" id="GO:0008381">
    <property type="term" value="F:mechanosensitive monoatomic ion channel activity"/>
    <property type="evidence" value="ECO:0007669"/>
    <property type="project" value="InterPro"/>
</dbReference>
<keyword evidence="4 8" id="KW-0812">Transmembrane</keyword>
<evidence type="ECO:0000256" key="5">
    <source>
        <dbReference type="ARBA" id="ARBA00022989"/>
    </source>
</evidence>
<dbReference type="EMBL" id="LRPN01000039">
    <property type="protein sequence ID" value="KWZ83318.1"/>
    <property type="molecule type" value="Genomic_DNA"/>
</dbReference>
<dbReference type="InterPro" id="IPR011066">
    <property type="entry name" value="MscS_channel_C_sf"/>
</dbReference>
<keyword evidence="5 8" id="KW-1133">Transmembrane helix</keyword>
<evidence type="ECO:0000313" key="13">
    <source>
        <dbReference type="Proteomes" id="UP000070376"/>
    </source>
</evidence>
<dbReference type="SUPFAM" id="SSF50182">
    <property type="entry name" value="Sm-like ribonucleoproteins"/>
    <property type="match status" value="1"/>
</dbReference>
<name>A0A133KUN4_HEYCO</name>
<comment type="similarity">
    <text evidence="2">Belongs to the MscS (TC 1.A.23) family.</text>
</comment>
<feature type="transmembrane region" description="Helical" evidence="8">
    <location>
        <begin position="20"/>
        <end position="42"/>
    </location>
</feature>
<evidence type="ECO:0000256" key="2">
    <source>
        <dbReference type="ARBA" id="ARBA00008017"/>
    </source>
</evidence>
<evidence type="ECO:0000313" key="12">
    <source>
        <dbReference type="EMBL" id="KWZ83318.1"/>
    </source>
</evidence>
<dbReference type="SUPFAM" id="SSF82689">
    <property type="entry name" value="Mechanosensitive channel protein MscS (YggB), C-terminal domain"/>
    <property type="match status" value="1"/>
</dbReference>
<dbReference type="RefSeq" id="WP_061086643.1">
    <property type="nucleotide sequence ID" value="NZ_KQ955817.1"/>
</dbReference>
<dbReference type="AlphaFoldDB" id="A0A133KUN4"/>
<dbReference type="PANTHER" id="PTHR30460:SF0">
    <property type="entry name" value="MODERATE CONDUCTANCE MECHANOSENSITIVE CHANNEL YBIO"/>
    <property type="match status" value="1"/>
</dbReference>
<dbReference type="InterPro" id="IPR049142">
    <property type="entry name" value="MS_channel_1st"/>
</dbReference>
<dbReference type="PATRIC" id="fig|1398.22.peg.1319"/>
<accession>A0A133KUN4</accession>
<dbReference type="Gene3D" id="3.30.70.100">
    <property type="match status" value="1"/>
</dbReference>
<evidence type="ECO:0000256" key="1">
    <source>
        <dbReference type="ARBA" id="ARBA00004651"/>
    </source>
</evidence>
<dbReference type="Pfam" id="PF21082">
    <property type="entry name" value="MS_channel_3rd"/>
    <property type="match status" value="1"/>
</dbReference>
<evidence type="ECO:0000256" key="8">
    <source>
        <dbReference type="SAM" id="Phobius"/>
    </source>
</evidence>
<dbReference type="SUPFAM" id="SSF82861">
    <property type="entry name" value="Mechanosensitive channel protein MscS (YggB), transmembrane region"/>
    <property type="match status" value="1"/>
</dbReference>
<evidence type="ECO:0000256" key="3">
    <source>
        <dbReference type="ARBA" id="ARBA00022475"/>
    </source>
</evidence>
<evidence type="ECO:0000256" key="6">
    <source>
        <dbReference type="ARBA" id="ARBA00023136"/>
    </source>
</evidence>
<dbReference type="Gene3D" id="1.10.287.1260">
    <property type="match status" value="1"/>
</dbReference>